<dbReference type="HAMAP" id="MF_01201">
    <property type="entry name" value="Ala_racemase"/>
    <property type="match status" value="1"/>
</dbReference>
<organism evidence="9 10">
    <name type="scientific">Thermotalea metallivorans</name>
    <dbReference type="NCBI Taxonomy" id="520762"/>
    <lineage>
        <taxon>Bacteria</taxon>
        <taxon>Bacillati</taxon>
        <taxon>Bacillota</taxon>
        <taxon>Clostridia</taxon>
        <taxon>Peptostreptococcales</taxon>
        <taxon>Thermotaleaceae</taxon>
        <taxon>Thermotalea</taxon>
    </lineage>
</organism>
<evidence type="ECO:0000256" key="1">
    <source>
        <dbReference type="ARBA" id="ARBA00000316"/>
    </source>
</evidence>
<dbReference type="SUPFAM" id="SSF51419">
    <property type="entry name" value="PLP-binding barrel"/>
    <property type="match status" value="1"/>
</dbReference>
<dbReference type="EC" id="5.1.1.1" evidence="5"/>
<evidence type="ECO:0000256" key="3">
    <source>
        <dbReference type="ARBA" id="ARBA00022898"/>
    </source>
</evidence>
<dbReference type="PRINTS" id="PR00992">
    <property type="entry name" value="ALARACEMASE"/>
</dbReference>
<dbReference type="RefSeq" id="WP_068557153.1">
    <property type="nucleotide sequence ID" value="NZ_LOEE01000054.1"/>
</dbReference>
<evidence type="ECO:0000259" key="8">
    <source>
        <dbReference type="SMART" id="SM01005"/>
    </source>
</evidence>
<dbReference type="Pfam" id="PF01168">
    <property type="entry name" value="Ala_racemase_N"/>
    <property type="match status" value="1"/>
</dbReference>
<dbReference type="STRING" id="520762.AN619_23520"/>
<dbReference type="Gene3D" id="2.40.37.10">
    <property type="entry name" value="Lyase, Ornithine Decarboxylase, Chain A, domain 1"/>
    <property type="match status" value="1"/>
</dbReference>
<evidence type="ECO:0000313" key="10">
    <source>
        <dbReference type="Proteomes" id="UP000070456"/>
    </source>
</evidence>
<feature type="binding site" evidence="5 7">
    <location>
        <position position="318"/>
    </location>
    <ligand>
        <name>substrate</name>
    </ligand>
</feature>
<keyword evidence="3 5" id="KW-0663">Pyridoxal phosphate</keyword>
<sequence length="394" mass="43712">MRTLEKIRPVWAEVNLDNLAHNIREVRRSVKEGTLVAAVIKADGYGHGAVEIAETLLQNGAHRLAVATLSEALALRKVYRDVPILVLGYTPETSAEEVVLNDITQTVYALEQAEAFSRKAEELGRIVKVHVKIDTGMSRLGLQPDVGTVELIKKMARLPKLTIEGVFTHFAVADETDKSFTYGQYEKFMGLCKMLEKEDVFIPIKHVSNSAGIIDLPEMNLDMVRAGIMLYGLYPSDEVNKGEIKLKQVMSLKAKISHVKELDAGIGISYGLKYVTNRKSKIATLPIGYADGFTRLLTGKAEVIVKGHKVPVVGRICMDQCMIDVTGIEDVERGDEAVLFGGDGKNFISIDEVAKKLGTINYEIVCMIGKRVPRVYIKNNEIIKIKDDILHEKF</sequence>
<dbReference type="SUPFAM" id="SSF50621">
    <property type="entry name" value="Alanine racemase C-terminal domain-like"/>
    <property type="match status" value="1"/>
</dbReference>
<name>A0A140L1M9_9FIRM</name>
<dbReference type="NCBIfam" id="TIGR00492">
    <property type="entry name" value="alr"/>
    <property type="match status" value="1"/>
</dbReference>
<dbReference type="PATRIC" id="fig|520762.4.peg.2592"/>
<dbReference type="FunFam" id="3.20.20.10:FF:000002">
    <property type="entry name" value="Alanine racemase"/>
    <property type="match status" value="1"/>
</dbReference>
<comment type="cofactor">
    <cofactor evidence="2 5 6">
        <name>pyridoxal 5'-phosphate</name>
        <dbReference type="ChEBI" id="CHEBI:597326"/>
    </cofactor>
</comment>
<dbReference type="GO" id="GO:0005829">
    <property type="term" value="C:cytosol"/>
    <property type="evidence" value="ECO:0007669"/>
    <property type="project" value="TreeGrafter"/>
</dbReference>
<dbReference type="GO" id="GO:0030170">
    <property type="term" value="F:pyridoxal phosphate binding"/>
    <property type="evidence" value="ECO:0007669"/>
    <property type="project" value="UniProtKB-UniRule"/>
</dbReference>
<feature type="active site" description="Proton acceptor; specific for D-alanine" evidence="5">
    <location>
        <position position="41"/>
    </location>
</feature>
<dbReference type="Pfam" id="PF00842">
    <property type="entry name" value="Ala_racemase_C"/>
    <property type="match status" value="1"/>
</dbReference>
<accession>A0A140L1M9</accession>
<comment type="caution">
    <text evidence="9">The sequence shown here is derived from an EMBL/GenBank/DDBJ whole genome shotgun (WGS) entry which is preliminary data.</text>
</comment>
<reference evidence="9 10" key="1">
    <citation type="submission" date="2015-12" db="EMBL/GenBank/DDBJ databases">
        <title>Draft genome sequence of the thermoanaerobe Thermotalea metallivorans, an isolate from the runoff channel of the Great Artesian Basin, Australia.</title>
        <authorList>
            <person name="Patel B.K."/>
        </authorList>
    </citation>
    <scope>NUCLEOTIDE SEQUENCE [LARGE SCALE GENOMIC DNA]</scope>
    <source>
        <strain evidence="9 10">B2-1</strain>
    </source>
</reference>
<dbReference type="PANTHER" id="PTHR30511">
    <property type="entry name" value="ALANINE RACEMASE"/>
    <property type="match status" value="1"/>
</dbReference>
<dbReference type="Gene3D" id="3.20.20.10">
    <property type="entry name" value="Alanine racemase"/>
    <property type="match status" value="1"/>
</dbReference>
<dbReference type="InterPro" id="IPR029066">
    <property type="entry name" value="PLP-binding_barrel"/>
</dbReference>
<dbReference type="InterPro" id="IPR000821">
    <property type="entry name" value="Ala_racemase"/>
</dbReference>
<keyword evidence="10" id="KW-1185">Reference proteome</keyword>
<feature type="active site" description="Proton acceptor; specific for L-alanine" evidence="5">
    <location>
        <position position="270"/>
    </location>
</feature>
<proteinExistence type="inferred from homology"/>
<feature type="modified residue" description="N6-(pyridoxal phosphate)lysine" evidence="5 6">
    <location>
        <position position="41"/>
    </location>
</feature>
<evidence type="ECO:0000313" key="9">
    <source>
        <dbReference type="EMBL" id="KXG74454.1"/>
    </source>
</evidence>
<protein>
    <recommendedName>
        <fullName evidence="5">Alanine racemase</fullName>
        <ecNumber evidence="5">5.1.1.1</ecNumber>
    </recommendedName>
</protein>
<dbReference type="Proteomes" id="UP000070456">
    <property type="component" value="Unassembled WGS sequence"/>
</dbReference>
<dbReference type="FunFam" id="2.40.37.10:FF:000006">
    <property type="entry name" value="Alanine racemase"/>
    <property type="match status" value="1"/>
</dbReference>
<comment type="function">
    <text evidence="5">Catalyzes the interconversion of L-alanine and D-alanine. May also act on other amino acids.</text>
</comment>
<comment type="pathway">
    <text evidence="5">Amino-acid biosynthesis; D-alanine biosynthesis; D-alanine from L-alanine: step 1/1.</text>
</comment>
<dbReference type="InterPro" id="IPR009006">
    <property type="entry name" value="Ala_racemase/Decarboxylase_C"/>
</dbReference>
<gene>
    <name evidence="9" type="primary">alr</name>
    <name evidence="9" type="ORF">AN619_23520</name>
</gene>
<dbReference type="InterPro" id="IPR020622">
    <property type="entry name" value="Ala_racemase_pyridoxalP-BS"/>
</dbReference>
<dbReference type="SMART" id="SM01005">
    <property type="entry name" value="Ala_racemase_C"/>
    <property type="match status" value="1"/>
</dbReference>
<dbReference type="PANTHER" id="PTHR30511:SF0">
    <property type="entry name" value="ALANINE RACEMASE, CATABOLIC-RELATED"/>
    <property type="match status" value="1"/>
</dbReference>
<feature type="binding site" evidence="5 7">
    <location>
        <position position="139"/>
    </location>
    <ligand>
        <name>substrate</name>
    </ligand>
</feature>
<dbReference type="OrthoDB" id="9813814at2"/>
<evidence type="ECO:0000256" key="5">
    <source>
        <dbReference type="HAMAP-Rule" id="MF_01201"/>
    </source>
</evidence>
<keyword evidence="4 5" id="KW-0413">Isomerase</keyword>
<dbReference type="InterPro" id="IPR011079">
    <property type="entry name" value="Ala_racemase_C"/>
</dbReference>
<evidence type="ECO:0000256" key="2">
    <source>
        <dbReference type="ARBA" id="ARBA00001933"/>
    </source>
</evidence>
<evidence type="ECO:0000256" key="7">
    <source>
        <dbReference type="PIRSR" id="PIRSR600821-52"/>
    </source>
</evidence>
<dbReference type="PROSITE" id="PS00395">
    <property type="entry name" value="ALANINE_RACEMASE"/>
    <property type="match status" value="1"/>
</dbReference>
<dbReference type="UniPathway" id="UPA00042">
    <property type="reaction ID" value="UER00497"/>
</dbReference>
<dbReference type="GO" id="GO:0009252">
    <property type="term" value="P:peptidoglycan biosynthetic process"/>
    <property type="evidence" value="ECO:0007669"/>
    <property type="project" value="TreeGrafter"/>
</dbReference>
<dbReference type="InterPro" id="IPR001608">
    <property type="entry name" value="Ala_racemase_N"/>
</dbReference>
<feature type="domain" description="Alanine racemase C-terminal" evidence="8">
    <location>
        <begin position="249"/>
        <end position="377"/>
    </location>
</feature>
<evidence type="ECO:0000256" key="6">
    <source>
        <dbReference type="PIRSR" id="PIRSR600821-50"/>
    </source>
</evidence>
<dbReference type="GO" id="GO:0008784">
    <property type="term" value="F:alanine racemase activity"/>
    <property type="evidence" value="ECO:0007669"/>
    <property type="project" value="UniProtKB-UniRule"/>
</dbReference>
<dbReference type="CDD" id="cd00430">
    <property type="entry name" value="PLPDE_III_AR"/>
    <property type="match status" value="1"/>
</dbReference>
<evidence type="ECO:0000256" key="4">
    <source>
        <dbReference type="ARBA" id="ARBA00023235"/>
    </source>
</evidence>
<dbReference type="EMBL" id="LOEE01000054">
    <property type="protein sequence ID" value="KXG74454.1"/>
    <property type="molecule type" value="Genomic_DNA"/>
</dbReference>
<comment type="similarity">
    <text evidence="5">Belongs to the alanine racemase family.</text>
</comment>
<dbReference type="GO" id="GO:0030632">
    <property type="term" value="P:D-alanine biosynthetic process"/>
    <property type="evidence" value="ECO:0007669"/>
    <property type="project" value="UniProtKB-UniRule"/>
</dbReference>
<dbReference type="AlphaFoldDB" id="A0A140L1M9"/>
<comment type="catalytic activity">
    <reaction evidence="1 5">
        <text>L-alanine = D-alanine</text>
        <dbReference type="Rhea" id="RHEA:20249"/>
        <dbReference type="ChEBI" id="CHEBI:57416"/>
        <dbReference type="ChEBI" id="CHEBI:57972"/>
        <dbReference type="EC" id="5.1.1.1"/>
    </reaction>
</comment>